<sequence>MSIDTTVPGGELLAQLAAGEFSATDLVQAHLDRIAGPGAVLNAFTLVDADGALTAAKEVDRARAAGEPLGPLAGLPISVKDSVDVAGLRSTHGRLSDAYVATVDAPAVRRLREAGCVVLGKTNLPVYLSGHESANETFGRTLNPWDLQRSSGGSSGGASAAVAGGLAVADLGSDLAGSLRMPAAWCGLSGHRPSNGVVSKLGNLPWPPGGLLEPQVSAIGPITRTAADAAAFFAAMAGPEGPEAVGWRLELPPARATALAGVRVGVWLDDEACPVDAETRSAITGLADALERAGAVVAEFTDPPVAGHADLELFCRLQAGEVVHGFDEERFAEHVAAAAAGSGFSRAVTATHRQVLADWEAQRAAMARWARRFEDVDVVLAPAVPRTATRYGEDVDAAALVSWNRLTSIGKLPSTVLALGPGAESGLPVGVQVLGPYLEDHTPLTFAVLAEAAGLAGWKAPAPWT</sequence>
<evidence type="ECO:0000313" key="2">
    <source>
        <dbReference type="EMBL" id="PRY11104.1"/>
    </source>
</evidence>
<dbReference type="InterPro" id="IPR052739">
    <property type="entry name" value="FAAH2"/>
</dbReference>
<dbReference type="EMBL" id="PVZF01000014">
    <property type="protein sequence ID" value="PRY11104.1"/>
    <property type="molecule type" value="Genomic_DNA"/>
</dbReference>
<dbReference type="Proteomes" id="UP000238083">
    <property type="component" value="Unassembled WGS sequence"/>
</dbReference>
<dbReference type="Gene3D" id="3.90.1300.10">
    <property type="entry name" value="Amidase signature (AS) domain"/>
    <property type="match status" value="1"/>
</dbReference>
<protein>
    <submittedName>
        <fullName evidence="2">Amidase</fullName>
    </submittedName>
</protein>
<dbReference type="AlphaFoldDB" id="A0A2T0QY52"/>
<proteinExistence type="predicted"/>
<evidence type="ECO:0000313" key="3">
    <source>
        <dbReference type="Proteomes" id="UP000238083"/>
    </source>
</evidence>
<keyword evidence="3" id="KW-1185">Reference proteome</keyword>
<dbReference type="InterPro" id="IPR023631">
    <property type="entry name" value="Amidase_dom"/>
</dbReference>
<gene>
    <name evidence="2" type="ORF">CLV37_11458</name>
</gene>
<feature type="domain" description="Amidase" evidence="1">
    <location>
        <begin position="25"/>
        <end position="442"/>
    </location>
</feature>
<dbReference type="Pfam" id="PF01425">
    <property type="entry name" value="Amidase"/>
    <property type="match status" value="1"/>
</dbReference>
<dbReference type="GO" id="GO:0012505">
    <property type="term" value="C:endomembrane system"/>
    <property type="evidence" value="ECO:0007669"/>
    <property type="project" value="TreeGrafter"/>
</dbReference>
<dbReference type="PANTHER" id="PTHR43372:SF4">
    <property type="entry name" value="FATTY-ACID AMIDE HYDROLASE 2"/>
    <property type="match status" value="1"/>
</dbReference>
<evidence type="ECO:0000259" key="1">
    <source>
        <dbReference type="Pfam" id="PF01425"/>
    </source>
</evidence>
<dbReference type="InterPro" id="IPR036928">
    <property type="entry name" value="AS_sf"/>
</dbReference>
<comment type="caution">
    <text evidence="2">The sequence shown here is derived from an EMBL/GenBank/DDBJ whole genome shotgun (WGS) entry which is preliminary data.</text>
</comment>
<name>A0A2T0QY52_9ACTN</name>
<dbReference type="PANTHER" id="PTHR43372">
    <property type="entry name" value="FATTY-ACID AMIDE HYDROLASE"/>
    <property type="match status" value="1"/>
</dbReference>
<reference evidence="2 3" key="1">
    <citation type="submission" date="2018-03" db="EMBL/GenBank/DDBJ databases">
        <title>Genomic Encyclopedia of Archaeal and Bacterial Type Strains, Phase II (KMG-II): from individual species to whole genera.</title>
        <authorList>
            <person name="Goeker M."/>
        </authorList>
    </citation>
    <scope>NUCLEOTIDE SEQUENCE [LARGE SCALE GENOMIC DNA]</scope>
    <source>
        <strain evidence="2 3">DSM 19711</strain>
    </source>
</reference>
<dbReference type="SUPFAM" id="SSF75304">
    <property type="entry name" value="Amidase signature (AS) enzymes"/>
    <property type="match status" value="1"/>
</dbReference>
<organism evidence="2 3">
    <name type="scientific">Kineococcus rhizosphaerae</name>
    <dbReference type="NCBI Taxonomy" id="559628"/>
    <lineage>
        <taxon>Bacteria</taxon>
        <taxon>Bacillati</taxon>
        <taxon>Actinomycetota</taxon>
        <taxon>Actinomycetes</taxon>
        <taxon>Kineosporiales</taxon>
        <taxon>Kineosporiaceae</taxon>
        <taxon>Kineococcus</taxon>
    </lineage>
</organism>
<dbReference type="RefSeq" id="WP_170127442.1">
    <property type="nucleotide sequence ID" value="NZ_PVZF01000014.1"/>
</dbReference>
<accession>A0A2T0QY52</accession>